<dbReference type="InterPro" id="IPR012337">
    <property type="entry name" value="RNaseH-like_sf"/>
</dbReference>
<dbReference type="AlphaFoldDB" id="A0AAW2K9J6"/>
<reference evidence="2" key="1">
    <citation type="submission" date="2020-06" db="EMBL/GenBank/DDBJ databases">
        <authorList>
            <person name="Li T."/>
            <person name="Hu X."/>
            <person name="Zhang T."/>
            <person name="Song X."/>
            <person name="Zhang H."/>
            <person name="Dai N."/>
            <person name="Sheng W."/>
            <person name="Hou X."/>
            <person name="Wei L."/>
        </authorList>
    </citation>
    <scope>NUCLEOTIDE SEQUENCE</scope>
    <source>
        <strain evidence="2">G02</strain>
        <tissue evidence="2">Leaf</tissue>
    </source>
</reference>
<dbReference type="SUPFAM" id="SSF53098">
    <property type="entry name" value="Ribonuclease H-like"/>
    <property type="match status" value="1"/>
</dbReference>
<dbReference type="Pfam" id="PF05699">
    <property type="entry name" value="Dimer_Tnp_hAT"/>
    <property type="match status" value="1"/>
</dbReference>
<protein>
    <submittedName>
        <fullName evidence="2">Zinc finger BED domain-containing protein RICESLEEPER 1</fullName>
    </submittedName>
</protein>
<comment type="caution">
    <text evidence="2">The sequence shown here is derived from an EMBL/GenBank/DDBJ whole genome shotgun (WGS) entry which is preliminary data.</text>
</comment>
<organism evidence="2">
    <name type="scientific">Sesamum radiatum</name>
    <name type="common">Black benniseed</name>
    <dbReference type="NCBI Taxonomy" id="300843"/>
    <lineage>
        <taxon>Eukaryota</taxon>
        <taxon>Viridiplantae</taxon>
        <taxon>Streptophyta</taxon>
        <taxon>Embryophyta</taxon>
        <taxon>Tracheophyta</taxon>
        <taxon>Spermatophyta</taxon>
        <taxon>Magnoliopsida</taxon>
        <taxon>eudicotyledons</taxon>
        <taxon>Gunneridae</taxon>
        <taxon>Pentapetalae</taxon>
        <taxon>asterids</taxon>
        <taxon>lamiids</taxon>
        <taxon>Lamiales</taxon>
        <taxon>Pedaliaceae</taxon>
        <taxon>Sesamum</taxon>
    </lineage>
</organism>
<reference evidence="2" key="2">
    <citation type="journal article" date="2024" name="Plant">
        <title>Genomic evolution and insights into agronomic trait innovations of Sesamum species.</title>
        <authorList>
            <person name="Miao H."/>
            <person name="Wang L."/>
            <person name="Qu L."/>
            <person name="Liu H."/>
            <person name="Sun Y."/>
            <person name="Le M."/>
            <person name="Wang Q."/>
            <person name="Wei S."/>
            <person name="Zheng Y."/>
            <person name="Lin W."/>
            <person name="Duan Y."/>
            <person name="Cao H."/>
            <person name="Xiong S."/>
            <person name="Wang X."/>
            <person name="Wei L."/>
            <person name="Li C."/>
            <person name="Ma Q."/>
            <person name="Ju M."/>
            <person name="Zhao R."/>
            <person name="Li G."/>
            <person name="Mu C."/>
            <person name="Tian Q."/>
            <person name="Mei H."/>
            <person name="Zhang T."/>
            <person name="Gao T."/>
            <person name="Zhang H."/>
        </authorList>
    </citation>
    <scope>NUCLEOTIDE SEQUENCE</scope>
    <source>
        <strain evidence="2">G02</strain>
    </source>
</reference>
<dbReference type="InterPro" id="IPR008906">
    <property type="entry name" value="HATC_C_dom"/>
</dbReference>
<dbReference type="PANTHER" id="PTHR23272">
    <property type="entry name" value="BED FINGER-RELATED"/>
    <property type="match status" value="1"/>
</dbReference>
<accession>A0AAW2K9J6</accession>
<dbReference type="EMBL" id="JACGWJ010000029">
    <property type="protein sequence ID" value="KAL0303524.1"/>
    <property type="molecule type" value="Genomic_DNA"/>
</dbReference>
<dbReference type="PANTHER" id="PTHR23272:SF183">
    <property type="entry name" value="ZINC FINGER BED DOMAIN-CONTAINING PROTEIN RICESLEEPER 1-LIKE"/>
    <property type="match status" value="1"/>
</dbReference>
<sequence length="109" mass="12608">MMKLSRVGKCKGVVLKVKVLVLVEYQEADLNILNFLELVQSVQPQKSEFDMYLEESCYSFKKENKIEKIFDVLEWWRVNSVKYKVLSVMAQDILAIPITIVVSEANFSA</sequence>
<evidence type="ECO:0000313" key="2">
    <source>
        <dbReference type="EMBL" id="KAL0303524.1"/>
    </source>
</evidence>
<evidence type="ECO:0000259" key="1">
    <source>
        <dbReference type="Pfam" id="PF05699"/>
    </source>
</evidence>
<feature type="domain" description="HAT C-terminal dimerisation" evidence="1">
    <location>
        <begin position="48"/>
        <end position="109"/>
    </location>
</feature>
<dbReference type="GO" id="GO:0046983">
    <property type="term" value="F:protein dimerization activity"/>
    <property type="evidence" value="ECO:0007669"/>
    <property type="project" value="InterPro"/>
</dbReference>
<gene>
    <name evidence="2" type="ORF">Sradi_6220500</name>
</gene>
<proteinExistence type="predicted"/>
<name>A0AAW2K9J6_SESRA</name>